<organism evidence="2 3">
    <name type="scientific">Dimorphilus gyrociliatus</name>
    <dbReference type="NCBI Taxonomy" id="2664684"/>
    <lineage>
        <taxon>Eukaryota</taxon>
        <taxon>Metazoa</taxon>
        <taxon>Spiralia</taxon>
        <taxon>Lophotrochozoa</taxon>
        <taxon>Annelida</taxon>
        <taxon>Polychaeta</taxon>
        <taxon>Polychaeta incertae sedis</taxon>
        <taxon>Dinophilidae</taxon>
        <taxon>Dimorphilus</taxon>
    </lineage>
</organism>
<sequence>MITLLAVFLLQCLLFSLQQPNLLEDGIGKRIVIEANYSSPMYHLLLKKGDDKNRYAFIMWTCEQTTRWIIDWSDVNNDGSDYRSIKLLESSGMEGNDYAIFYHSPLPTTSNTSYYSIRFFAIRRSVVQLLVTSSELDATNLLRPFPANAHLNVMNVGMRSATAVWKVYNVDWVNVTYCPTVTAGRSNSCEFAVSNCVSNGNTHTWRNLVAGETYSVDLFIKYKPSGIARHLAACPFQTKMKDVERRVLLRSGQSIKGQMNGRNLRNAYLISGDVLQIQACNRVELYIEIYNDRSELIARRYVTGLDRILGARLVYVYGPPGAIYRLGVDSKLPATPKLTIARSVKCEIVRKDNIRLVTVILSWWGKGQTRYCLYVRRKPRRPMHYSLKTFQIENVCRAPKSDQWKRMKCWRAKSKKKFLALVNKLTEGVSYDFVVMATRKRRTSVSNVITVFTKSCQKST</sequence>
<feature type="chain" id="PRO_5029722409" evidence="1">
    <location>
        <begin position="19"/>
        <end position="460"/>
    </location>
</feature>
<gene>
    <name evidence="2" type="ORF">DGYR_LOCUS11881</name>
</gene>
<evidence type="ECO:0000256" key="1">
    <source>
        <dbReference type="SAM" id="SignalP"/>
    </source>
</evidence>
<evidence type="ECO:0000313" key="3">
    <source>
        <dbReference type="Proteomes" id="UP000549394"/>
    </source>
</evidence>
<reference evidence="2 3" key="1">
    <citation type="submission" date="2020-08" db="EMBL/GenBank/DDBJ databases">
        <authorList>
            <person name="Hejnol A."/>
        </authorList>
    </citation>
    <scope>NUCLEOTIDE SEQUENCE [LARGE SCALE GENOMIC DNA]</scope>
</reference>
<evidence type="ECO:0000313" key="2">
    <source>
        <dbReference type="EMBL" id="CAD5124326.1"/>
    </source>
</evidence>
<name>A0A7I8W8C9_9ANNE</name>
<dbReference type="AlphaFoldDB" id="A0A7I8W8C9"/>
<keyword evidence="1" id="KW-0732">Signal</keyword>
<proteinExistence type="predicted"/>
<keyword evidence="3" id="KW-1185">Reference proteome</keyword>
<protein>
    <submittedName>
        <fullName evidence="2">DgyrCDS12618</fullName>
    </submittedName>
</protein>
<comment type="caution">
    <text evidence="2">The sequence shown here is derived from an EMBL/GenBank/DDBJ whole genome shotgun (WGS) entry which is preliminary data.</text>
</comment>
<feature type="signal peptide" evidence="1">
    <location>
        <begin position="1"/>
        <end position="18"/>
    </location>
</feature>
<dbReference type="Proteomes" id="UP000549394">
    <property type="component" value="Unassembled WGS sequence"/>
</dbReference>
<accession>A0A7I8W8C9</accession>
<dbReference type="EMBL" id="CAJFCJ010000020">
    <property type="protein sequence ID" value="CAD5124326.1"/>
    <property type="molecule type" value="Genomic_DNA"/>
</dbReference>